<dbReference type="HAMAP" id="MF_01470">
    <property type="entry name" value="Cas1"/>
    <property type="match status" value="1"/>
</dbReference>
<dbReference type="CDD" id="cd09634">
    <property type="entry name" value="Cas1_I-II-III"/>
    <property type="match status" value="1"/>
</dbReference>
<dbReference type="PANTHER" id="PTHR34353:SF2">
    <property type="entry name" value="CRISPR-ASSOCIATED ENDONUCLEASE CAS1 1"/>
    <property type="match status" value="1"/>
</dbReference>
<dbReference type="Pfam" id="PF01867">
    <property type="entry name" value="Cas_Cas1"/>
    <property type="match status" value="1"/>
</dbReference>
<keyword evidence="9" id="KW-0411">Iron-sulfur</keyword>
<evidence type="ECO:0000256" key="6">
    <source>
        <dbReference type="ARBA" id="ARBA00022839"/>
    </source>
</evidence>
<dbReference type="InterPro" id="IPR042211">
    <property type="entry name" value="CRISPR-assoc_Cas1_N"/>
</dbReference>
<evidence type="ECO:0000256" key="8">
    <source>
        <dbReference type="ARBA" id="ARBA00023004"/>
    </source>
</evidence>
<keyword evidence="6" id="KW-0269">Exonuclease</keyword>
<protein>
    <recommendedName>
        <fullName evidence="1">5' to 3' exodeoxyribonuclease (nucleoside 3'-phosphate-forming)</fullName>
        <ecNumber evidence="1">3.1.12.1</ecNumber>
    </recommendedName>
</protein>
<accession>E6Q6R3</accession>
<evidence type="ECO:0000256" key="13">
    <source>
        <dbReference type="ARBA" id="ARBA00033996"/>
    </source>
</evidence>
<keyword evidence="10" id="KW-0051">Antiviral defense</keyword>
<dbReference type="PANTHER" id="PTHR34353">
    <property type="entry name" value="CRISPR-ASSOCIATED ENDONUCLEASE CAS1 1"/>
    <property type="match status" value="1"/>
</dbReference>
<evidence type="ECO:0000256" key="12">
    <source>
        <dbReference type="ARBA" id="ARBA00023211"/>
    </source>
</evidence>
<dbReference type="Gene3D" id="3.100.10.20">
    <property type="entry name" value="CRISPR-associated endonuclease Cas1, N-terminal domain"/>
    <property type="match status" value="1"/>
</dbReference>
<gene>
    <name evidence="15" type="ORF">CARN4_1253</name>
</gene>
<dbReference type="GO" id="GO:0046872">
    <property type="term" value="F:metal ion binding"/>
    <property type="evidence" value="ECO:0007669"/>
    <property type="project" value="UniProtKB-KW"/>
</dbReference>
<keyword evidence="2" id="KW-0540">Nuclease</keyword>
<evidence type="ECO:0000256" key="3">
    <source>
        <dbReference type="ARBA" id="ARBA00022723"/>
    </source>
</evidence>
<reference evidence="15" key="1">
    <citation type="submission" date="2009-10" db="EMBL/GenBank/DDBJ databases">
        <title>Diversity of trophic interactions inside an arsenic-rich microbial ecosystem.</title>
        <authorList>
            <person name="Bertin P.N."/>
            <person name="Heinrich-Salmeron A."/>
            <person name="Pelletier E."/>
            <person name="Goulhen-Chollet F."/>
            <person name="Arsene-Ploetze F."/>
            <person name="Gallien S."/>
            <person name="Calteau A."/>
            <person name="Vallenet D."/>
            <person name="Casiot C."/>
            <person name="Chane-Woon-Ming B."/>
            <person name="Giloteaux L."/>
            <person name="Barakat M."/>
            <person name="Bonnefoy V."/>
            <person name="Bruneel O."/>
            <person name="Chandler M."/>
            <person name="Cleiss J."/>
            <person name="Duran R."/>
            <person name="Elbaz-Poulichet F."/>
            <person name="Fonknechten N."/>
            <person name="Lauga B."/>
            <person name="Mornico D."/>
            <person name="Ortet P."/>
            <person name="Schaeffer C."/>
            <person name="Siguier P."/>
            <person name="Alexander Thil Smith A."/>
            <person name="Van Dorsselaer A."/>
            <person name="Weissenbach J."/>
            <person name="Medigue C."/>
            <person name="Le Paslier D."/>
        </authorList>
    </citation>
    <scope>NUCLEOTIDE SEQUENCE</scope>
</reference>
<proteinExistence type="inferred from homology"/>
<keyword evidence="11" id="KW-0238">DNA-binding</keyword>
<evidence type="ECO:0000256" key="5">
    <source>
        <dbReference type="ARBA" id="ARBA00022801"/>
    </source>
</evidence>
<comment type="catalytic activity">
    <reaction evidence="13">
        <text>exonucleolytic cleavage in the 5'- to 3'-direction to yield nucleoside 3'-phosphates.</text>
        <dbReference type="EC" id="3.1.12.1"/>
    </reaction>
</comment>
<dbReference type="InterPro" id="IPR022765">
    <property type="entry name" value="Dna2/Cas4_DUF83"/>
</dbReference>
<organism evidence="15">
    <name type="scientific">mine drainage metagenome</name>
    <dbReference type="NCBI Taxonomy" id="410659"/>
    <lineage>
        <taxon>unclassified sequences</taxon>
        <taxon>metagenomes</taxon>
        <taxon>ecological metagenomes</taxon>
    </lineage>
</organism>
<dbReference type="InterPro" id="IPR013343">
    <property type="entry name" value="CRISPR-assoc_prot_Cas4"/>
</dbReference>
<dbReference type="GO" id="GO:0043571">
    <property type="term" value="P:maintenance of CRISPR repeat elements"/>
    <property type="evidence" value="ECO:0007669"/>
    <property type="project" value="InterPro"/>
</dbReference>
<evidence type="ECO:0000256" key="2">
    <source>
        <dbReference type="ARBA" id="ARBA00022722"/>
    </source>
</evidence>
<dbReference type="GO" id="GO:0051536">
    <property type="term" value="F:iron-sulfur cluster binding"/>
    <property type="evidence" value="ECO:0007669"/>
    <property type="project" value="UniProtKB-KW"/>
</dbReference>
<dbReference type="Pfam" id="PF01930">
    <property type="entry name" value="Cas_Cas4"/>
    <property type="match status" value="1"/>
</dbReference>
<dbReference type="InterPro" id="IPR011604">
    <property type="entry name" value="PDDEXK-like_dom_sf"/>
</dbReference>
<dbReference type="InterPro" id="IPR050646">
    <property type="entry name" value="Cas1"/>
</dbReference>
<keyword evidence="12" id="KW-0464">Manganese</keyword>
<keyword evidence="8" id="KW-0408">Iron</keyword>
<dbReference type="EMBL" id="CABO01000043">
    <property type="protein sequence ID" value="CBI02888.1"/>
    <property type="molecule type" value="Genomic_DNA"/>
</dbReference>
<dbReference type="NCBIfam" id="TIGR00287">
    <property type="entry name" value="cas1"/>
    <property type="match status" value="1"/>
</dbReference>
<evidence type="ECO:0000256" key="4">
    <source>
        <dbReference type="ARBA" id="ARBA00022759"/>
    </source>
</evidence>
<comment type="caution">
    <text evidence="15">The sequence shown here is derived from an EMBL/GenBank/DDBJ whole genome shotgun (WGS) entry which is preliminary data.</text>
</comment>
<dbReference type="GO" id="GO:0004527">
    <property type="term" value="F:exonuclease activity"/>
    <property type="evidence" value="ECO:0007669"/>
    <property type="project" value="UniProtKB-KW"/>
</dbReference>
<evidence type="ECO:0000256" key="1">
    <source>
        <dbReference type="ARBA" id="ARBA00012768"/>
    </source>
</evidence>
<dbReference type="GO" id="GO:0004519">
    <property type="term" value="F:endonuclease activity"/>
    <property type="evidence" value="ECO:0007669"/>
    <property type="project" value="UniProtKB-KW"/>
</dbReference>
<evidence type="ECO:0000256" key="10">
    <source>
        <dbReference type="ARBA" id="ARBA00023118"/>
    </source>
</evidence>
<dbReference type="GO" id="GO:0003677">
    <property type="term" value="F:DNA binding"/>
    <property type="evidence" value="ECO:0007669"/>
    <property type="project" value="UniProtKB-KW"/>
</dbReference>
<evidence type="ECO:0000313" key="15">
    <source>
        <dbReference type="EMBL" id="CBI02888.1"/>
    </source>
</evidence>
<dbReference type="GO" id="GO:0051607">
    <property type="term" value="P:defense response to virus"/>
    <property type="evidence" value="ECO:0007669"/>
    <property type="project" value="UniProtKB-KW"/>
</dbReference>
<keyword evidence="3" id="KW-0479">Metal-binding</keyword>
<keyword evidence="5" id="KW-0378">Hydrolase</keyword>
<dbReference type="EC" id="3.1.12.1" evidence="1"/>
<dbReference type="Gene3D" id="3.90.320.10">
    <property type="match status" value="1"/>
</dbReference>
<keyword evidence="4" id="KW-0255">Endonuclease</keyword>
<dbReference type="InterPro" id="IPR042206">
    <property type="entry name" value="CRISPR-assoc_Cas1_C"/>
</dbReference>
<evidence type="ECO:0000259" key="14">
    <source>
        <dbReference type="Pfam" id="PF01930"/>
    </source>
</evidence>
<evidence type="ECO:0000256" key="11">
    <source>
        <dbReference type="ARBA" id="ARBA00023125"/>
    </source>
</evidence>
<keyword evidence="7" id="KW-0460">Magnesium</keyword>
<feature type="domain" description="DUF83" evidence="14">
    <location>
        <begin position="18"/>
        <end position="199"/>
    </location>
</feature>
<dbReference type="Gene3D" id="1.20.120.920">
    <property type="entry name" value="CRISPR-associated endonuclease Cas1, C-terminal domain"/>
    <property type="match status" value="1"/>
</dbReference>
<evidence type="ECO:0000256" key="7">
    <source>
        <dbReference type="ARBA" id="ARBA00022842"/>
    </source>
</evidence>
<dbReference type="NCBIfam" id="TIGR00372">
    <property type="entry name" value="cas4"/>
    <property type="match status" value="1"/>
</dbReference>
<name>E6Q6R3_9ZZZZ</name>
<evidence type="ECO:0000256" key="9">
    <source>
        <dbReference type="ARBA" id="ARBA00023014"/>
    </source>
</evidence>
<dbReference type="InterPro" id="IPR002729">
    <property type="entry name" value="CRISPR-assoc_Cas1"/>
</dbReference>
<sequence length="554" mass="61598">MAAITPEESARELLPARMINEYVYCPRLFWLEYVEREFQSSFDTVDGERVHRRVDQPRGELPDEFERVKAEATSVELTSAELGVVAKIDLVRTDGERAVPIDYKRGKVPQIEGGAYDPERVQVCIQALLLREHGYTCDTARIYYASSNRFVDIAIDEPLVALTHSALSAARALMERGSIPAPLEHSPKCGRCSLNSICLPDETAALQSEGRRTSEIRPFAAPLDDRVWLYVLDAGCRVGLSGETLQVRDDEGVKAEMPLFEAAGISLFGNVQISSQAMRAVLGRDVPVFYLSYGGWLSGYARSVNDHSLDLRQAQHRVAADAQASLPIARAMVFAKIRNQRTMVRRSLGSVARSVLQGLSLLSHRAQTARDAESLLGFEGSAARMYFEAFADMLRIQTGFEVTGRTRRPPTDPVNAMLSFGYAMLSKEALAAAVAVGFEPGLGFYHKVRAGRPSLALDLMEEFRPLIVDSTVLYLVNAREIQASHFDRRGKAIVLTQEGRKIFIGAIERRLRSTVTHPTFGYTLTYRRAIHVQARLLARTIQGDVPAYPPFMTR</sequence>
<dbReference type="AlphaFoldDB" id="E6Q6R3"/>